<dbReference type="InterPro" id="IPR002404">
    <property type="entry name" value="IRS_PTB"/>
</dbReference>
<dbReference type="SUPFAM" id="SSF50729">
    <property type="entry name" value="PH domain-like"/>
    <property type="match status" value="1"/>
</dbReference>
<dbReference type="EMBL" id="CAJOAX010002348">
    <property type="protein sequence ID" value="CAF3789707.1"/>
    <property type="molecule type" value="Genomic_DNA"/>
</dbReference>
<gene>
    <name evidence="2" type="ORF">OTI717_LOCUS17646</name>
</gene>
<dbReference type="Pfam" id="PF02174">
    <property type="entry name" value="IRS"/>
    <property type="match status" value="1"/>
</dbReference>
<comment type="caution">
    <text evidence="2">The sequence shown here is derived from an EMBL/GenBank/DDBJ whole genome shotgun (WGS) entry which is preliminary data.</text>
</comment>
<evidence type="ECO:0000259" key="1">
    <source>
        <dbReference type="Pfam" id="PF02174"/>
    </source>
</evidence>
<dbReference type="AlphaFoldDB" id="A0A819ASU1"/>
<accession>A0A819ASU1</accession>
<protein>
    <recommendedName>
        <fullName evidence="1">IRS-type PTB domain-containing protein</fullName>
    </recommendedName>
</protein>
<dbReference type="Proteomes" id="UP000663823">
    <property type="component" value="Unassembled WGS sequence"/>
</dbReference>
<reference evidence="2" key="1">
    <citation type="submission" date="2021-02" db="EMBL/GenBank/DDBJ databases">
        <authorList>
            <person name="Nowell W R."/>
        </authorList>
    </citation>
    <scope>NUCLEOTIDE SEQUENCE</scope>
</reference>
<organism evidence="2 3">
    <name type="scientific">Rotaria sordida</name>
    <dbReference type="NCBI Taxonomy" id="392033"/>
    <lineage>
        <taxon>Eukaryota</taxon>
        <taxon>Metazoa</taxon>
        <taxon>Spiralia</taxon>
        <taxon>Gnathifera</taxon>
        <taxon>Rotifera</taxon>
        <taxon>Eurotatoria</taxon>
        <taxon>Bdelloidea</taxon>
        <taxon>Philodinida</taxon>
        <taxon>Philodinidae</taxon>
        <taxon>Rotaria</taxon>
    </lineage>
</organism>
<dbReference type="Gene3D" id="2.30.29.30">
    <property type="entry name" value="Pleckstrin-homology domain (PH domain)/Phosphotyrosine-binding domain (PTB)"/>
    <property type="match status" value="1"/>
</dbReference>
<name>A0A819ASU1_9BILA</name>
<sequence>DDPSIRSPCLIGIYKNGVLFLDLDTRETLFTIPYDDVVSIRRHQTTIDIKYGSLHQPHILQCQVDRAQDFVALSGRYLSLIGRSLIATYNDPISTIL</sequence>
<feature type="domain" description="IRS-type PTB" evidence="1">
    <location>
        <begin position="7"/>
        <end position="77"/>
    </location>
</feature>
<evidence type="ECO:0000313" key="2">
    <source>
        <dbReference type="EMBL" id="CAF3789707.1"/>
    </source>
</evidence>
<evidence type="ECO:0000313" key="3">
    <source>
        <dbReference type="Proteomes" id="UP000663823"/>
    </source>
</evidence>
<feature type="non-terminal residue" evidence="2">
    <location>
        <position position="1"/>
    </location>
</feature>
<proteinExistence type="predicted"/>
<dbReference type="InterPro" id="IPR011993">
    <property type="entry name" value="PH-like_dom_sf"/>
</dbReference>